<dbReference type="GeneID" id="17276075"/>
<dbReference type="RefSeq" id="XP_005783231.1">
    <property type="nucleotide sequence ID" value="XM_005783174.1"/>
</dbReference>
<dbReference type="AlphaFoldDB" id="A0A0D3K996"/>
<dbReference type="RefSeq" id="XP_005784760.1">
    <property type="nucleotide sequence ID" value="XM_005784703.1"/>
</dbReference>
<dbReference type="InterPro" id="IPR039231">
    <property type="entry name" value="TPGS2"/>
</dbReference>
<dbReference type="KEGG" id="ehx:EMIHUDRAFT_232403"/>
<reference evidence="1" key="2">
    <citation type="submission" date="2024-10" db="UniProtKB">
        <authorList>
            <consortium name="EnsemblProtists"/>
        </authorList>
    </citation>
    <scope>IDENTIFICATION</scope>
</reference>
<dbReference type="EnsemblProtists" id="EOD32331">
    <property type="protein sequence ID" value="EOD32331"/>
    <property type="gene ID" value="EMIHUDRAFT_231097"/>
</dbReference>
<name>A0A0D3K996_EMIH1</name>
<sequence>MLDVVREVCATLQALPSVECVELEERPKCSAASIAEWERQHSPLRLPNDYKARRLAPRAFLLSSDGLLLRWSVLHCRQRLPIGHMHLARLADLRPVPDSAFLTATGERRPELPSEAQLRAVELDASTSSGRVCLLYAGGEGRAQVWFQDASCSWSFIASSFVDYFRLMVLHRGLPRWQYQYTDAGLDSVAKAWWRAFAADRCGSDTENRAQQVEYDGEGRIRELAPGKRAARAV</sequence>
<dbReference type="GeneID" id="17277604"/>
<dbReference type="PANTHER" id="PTHR31854">
    <property type="entry name" value="TUBULIN POLYGLUTAMYLASE COMPLEX SUBUNIT 2"/>
    <property type="match status" value="1"/>
</dbReference>
<dbReference type="OMA" id="WQFLAET"/>
<dbReference type="PANTHER" id="PTHR31854:SF2">
    <property type="entry name" value="TUBULIN POLYGLUTAMYLASE COMPLEX SUBUNIT 2"/>
    <property type="match status" value="1"/>
</dbReference>
<dbReference type="Proteomes" id="UP000013827">
    <property type="component" value="Unassembled WGS sequence"/>
</dbReference>
<keyword evidence="2" id="KW-1185">Reference proteome</keyword>
<dbReference type="PaxDb" id="2903-EOD30802"/>
<dbReference type="eggNOG" id="ENOG502R21Z">
    <property type="taxonomic scope" value="Eukaryota"/>
</dbReference>
<dbReference type="KEGG" id="ehx:EMIHUDRAFT_231097"/>
<evidence type="ECO:0000313" key="1">
    <source>
        <dbReference type="EnsemblProtists" id="EOD32331"/>
    </source>
</evidence>
<dbReference type="STRING" id="2903.R1D6W3"/>
<protein>
    <recommendedName>
        <fullName evidence="3">Knr4/Smi1-like domain-containing protein</fullName>
    </recommendedName>
</protein>
<proteinExistence type="predicted"/>
<reference evidence="2" key="1">
    <citation type="journal article" date="2013" name="Nature">
        <title>Pan genome of the phytoplankton Emiliania underpins its global distribution.</title>
        <authorList>
            <person name="Read B.A."/>
            <person name="Kegel J."/>
            <person name="Klute M.J."/>
            <person name="Kuo A."/>
            <person name="Lefebvre S.C."/>
            <person name="Maumus F."/>
            <person name="Mayer C."/>
            <person name="Miller J."/>
            <person name="Monier A."/>
            <person name="Salamov A."/>
            <person name="Young J."/>
            <person name="Aguilar M."/>
            <person name="Claverie J.M."/>
            <person name="Frickenhaus S."/>
            <person name="Gonzalez K."/>
            <person name="Herman E.K."/>
            <person name="Lin Y.C."/>
            <person name="Napier J."/>
            <person name="Ogata H."/>
            <person name="Sarno A.F."/>
            <person name="Shmutz J."/>
            <person name="Schroeder D."/>
            <person name="de Vargas C."/>
            <person name="Verret F."/>
            <person name="von Dassow P."/>
            <person name="Valentin K."/>
            <person name="Van de Peer Y."/>
            <person name="Wheeler G."/>
            <person name="Dacks J.B."/>
            <person name="Delwiche C.F."/>
            <person name="Dyhrman S.T."/>
            <person name="Glockner G."/>
            <person name="John U."/>
            <person name="Richards T."/>
            <person name="Worden A.Z."/>
            <person name="Zhang X."/>
            <person name="Grigoriev I.V."/>
            <person name="Allen A.E."/>
            <person name="Bidle K."/>
            <person name="Borodovsky M."/>
            <person name="Bowler C."/>
            <person name="Brownlee C."/>
            <person name="Cock J.M."/>
            <person name="Elias M."/>
            <person name="Gladyshev V.N."/>
            <person name="Groth M."/>
            <person name="Guda C."/>
            <person name="Hadaegh A."/>
            <person name="Iglesias-Rodriguez M.D."/>
            <person name="Jenkins J."/>
            <person name="Jones B.M."/>
            <person name="Lawson T."/>
            <person name="Leese F."/>
            <person name="Lindquist E."/>
            <person name="Lobanov A."/>
            <person name="Lomsadze A."/>
            <person name="Malik S.B."/>
            <person name="Marsh M.E."/>
            <person name="Mackinder L."/>
            <person name="Mock T."/>
            <person name="Mueller-Roeber B."/>
            <person name="Pagarete A."/>
            <person name="Parker M."/>
            <person name="Probert I."/>
            <person name="Quesneville H."/>
            <person name="Raines C."/>
            <person name="Rensing S.A."/>
            <person name="Riano-Pachon D.M."/>
            <person name="Richier S."/>
            <person name="Rokitta S."/>
            <person name="Shiraiwa Y."/>
            <person name="Soanes D.M."/>
            <person name="van der Giezen M."/>
            <person name="Wahlund T.M."/>
            <person name="Williams B."/>
            <person name="Wilson W."/>
            <person name="Wolfe G."/>
            <person name="Wurch L.L."/>
        </authorList>
    </citation>
    <scope>NUCLEOTIDE SEQUENCE</scope>
</reference>
<evidence type="ECO:0000313" key="2">
    <source>
        <dbReference type="Proteomes" id="UP000013827"/>
    </source>
</evidence>
<accession>A0A0D3K996</accession>
<evidence type="ECO:0008006" key="3">
    <source>
        <dbReference type="Google" id="ProtNLM"/>
    </source>
</evidence>
<dbReference type="HOGENOM" id="CLU_1186896_0_0_1"/>
<organism evidence="1 2">
    <name type="scientific">Emiliania huxleyi (strain CCMP1516)</name>
    <dbReference type="NCBI Taxonomy" id="280463"/>
    <lineage>
        <taxon>Eukaryota</taxon>
        <taxon>Haptista</taxon>
        <taxon>Haptophyta</taxon>
        <taxon>Prymnesiophyceae</taxon>
        <taxon>Isochrysidales</taxon>
        <taxon>Noelaerhabdaceae</taxon>
        <taxon>Emiliania</taxon>
    </lineage>
</organism>
<dbReference type="EnsemblProtists" id="EOD30802">
    <property type="protein sequence ID" value="EOD30802"/>
    <property type="gene ID" value="EMIHUDRAFT_232403"/>
</dbReference>